<dbReference type="AlphaFoldDB" id="A0A0S2HWF8"/>
<dbReference type="Proteomes" id="UP000064893">
    <property type="component" value="Chromosome"/>
</dbReference>
<evidence type="ECO:0000313" key="2">
    <source>
        <dbReference type="EMBL" id="ALO14427.1"/>
    </source>
</evidence>
<dbReference type="EMBL" id="CP013118">
    <property type="protein sequence ID" value="ALO14427.1"/>
    <property type="molecule type" value="Genomic_DNA"/>
</dbReference>
<dbReference type="KEGG" id="blq:L21SP5_00755"/>
<sequence length="145" mass="16358">MKHATIIFIVIATLAFSCNKSPEKETQTPKPTTENKGELKKSSDTIYISTALQGQAKRMNILQQKVMFRAKKQLADSIATLQQLFGDTLSNSPGNYEVSLHDIHVVEEGIRYPNKNNQDEIEAYITIAMKYHVPIPKIPHTSCKR</sequence>
<proteinExistence type="predicted"/>
<organism evidence="2 3">
    <name type="scientific">Salinivirga cyanobacteriivorans</name>
    <dbReference type="NCBI Taxonomy" id="1307839"/>
    <lineage>
        <taxon>Bacteria</taxon>
        <taxon>Pseudomonadati</taxon>
        <taxon>Bacteroidota</taxon>
        <taxon>Bacteroidia</taxon>
        <taxon>Bacteroidales</taxon>
        <taxon>Salinivirgaceae</taxon>
        <taxon>Salinivirga</taxon>
    </lineage>
</organism>
<dbReference type="RefSeq" id="WP_057951975.1">
    <property type="nucleotide sequence ID" value="NZ_CP013118.1"/>
</dbReference>
<dbReference type="STRING" id="1307839.L21SP5_00755"/>
<reference evidence="2 3" key="1">
    <citation type="submission" date="2015-11" db="EMBL/GenBank/DDBJ databases">
        <title>Description and complete genome sequence of a novel strain predominating in hypersaline microbial mats and representing a new family of the Bacteriodetes phylum.</title>
        <authorList>
            <person name="Spring S."/>
            <person name="Bunk B."/>
            <person name="Sproer C."/>
            <person name="Klenk H.-P."/>
        </authorList>
    </citation>
    <scope>NUCLEOTIDE SEQUENCE [LARGE SCALE GENOMIC DNA]</scope>
    <source>
        <strain evidence="2 3">L21-Spi-D4</strain>
    </source>
</reference>
<gene>
    <name evidence="2" type="ORF">L21SP5_00755</name>
</gene>
<accession>A0A0S2HWF8</accession>
<keyword evidence="3" id="KW-1185">Reference proteome</keyword>
<dbReference type="PROSITE" id="PS51257">
    <property type="entry name" value="PROKAR_LIPOPROTEIN"/>
    <property type="match status" value="1"/>
</dbReference>
<feature type="region of interest" description="Disordered" evidence="1">
    <location>
        <begin position="21"/>
        <end position="40"/>
    </location>
</feature>
<name>A0A0S2HWF8_9BACT</name>
<evidence type="ECO:0000313" key="3">
    <source>
        <dbReference type="Proteomes" id="UP000064893"/>
    </source>
</evidence>
<evidence type="ECO:0000256" key="1">
    <source>
        <dbReference type="SAM" id="MobiDB-lite"/>
    </source>
</evidence>
<protein>
    <submittedName>
        <fullName evidence="2">Uncharacterized protein</fullName>
    </submittedName>
</protein>